<keyword evidence="3" id="KW-1185">Reference proteome</keyword>
<dbReference type="GO" id="GO:0036464">
    <property type="term" value="C:cytoplasmic ribonucleoprotein granule"/>
    <property type="evidence" value="ECO:0007669"/>
    <property type="project" value="TreeGrafter"/>
</dbReference>
<sequence length="263" mass="29639">MLLQHFIFNVVNNLAPMAVGPSLSAVPHQPISAPPLPSTQFYQPPPPMAPALPASNHRKTRMVVLDGSNIAYHHGAKYYGAREKVFSSYGILLAVEYLQKTYGATNENTKVIVPNYRRTDRATRDSHLLDQLHASGYLVFSPCKTMPGGRRIMPYDDRFILDLAVATDGVVISNDKYEDLRTEQNCKYRDVIDNRVIMFMFAEDIFMIPTDPMGRSGPTLENLLRPSRWHSQGMNNRPAPVARPETRVLSCELFSPVLAYPIY</sequence>
<evidence type="ECO:0000313" key="2">
    <source>
        <dbReference type="EMBL" id="KAF6017359.1"/>
    </source>
</evidence>
<gene>
    <name evidence="2" type="ORF">EB796_024331</name>
</gene>
<protein>
    <submittedName>
        <fullName evidence="2">KHNYN</fullName>
    </submittedName>
</protein>
<dbReference type="PANTHER" id="PTHR12876">
    <property type="entry name" value="N4BP1-RELATED"/>
    <property type="match status" value="1"/>
</dbReference>
<feature type="domain" description="RNase NYN" evidence="1">
    <location>
        <begin position="60"/>
        <end position="222"/>
    </location>
</feature>
<dbReference type="OrthoDB" id="392925at2759"/>
<dbReference type="GO" id="GO:0005634">
    <property type="term" value="C:nucleus"/>
    <property type="evidence" value="ECO:0007669"/>
    <property type="project" value="TreeGrafter"/>
</dbReference>
<dbReference type="Pfam" id="PF11977">
    <property type="entry name" value="RNase_Zc3h12a"/>
    <property type="match status" value="1"/>
</dbReference>
<accession>A0A7J7ITW3</accession>
<evidence type="ECO:0000313" key="3">
    <source>
        <dbReference type="Proteomes" id="UP000593567"/>
    </source>
</evidence>
<dbReference type="Proteomes" id="UP000593567">
    <property type="component" value="Unassembled WGS sequence"/>
</dbReference>
<dbReference type="FunFam" id="3.40.50.11980:FF:000001">
    <property type="entry name" value="ZC3H12A isoform 1"/>
    <property type="match status" value="1"/>
</dbReference>
<dbReference type="Gene3D" id="3.40.50.11980">
    <property type="match status" value="1"/>
</dbReference>
<evidence type="ECO:0000259" key="1">
    <source>
        <dbReference type="Pfam" id="PF11977"/>
    </source>
</evidence>
<dbReference type="GO" id="GO:0003729">
    <property type="term" value="F:mRNA binding"/>
    <property type="evidence" value="ECO:0007669"/>
    <property type="project" value="TreeGrafter"/>
</dbReference>
<name>A0A7J7ITW3_BUGNE</name>
<reference evidence="2" key="1">
    <citation type="submission" date="2020-06" db="EMBL/GenBank/DDBJ databases">
        <title>Draft genome of Bugula neritina, a colonial animal packing powerful symbionts and potential medicines.</title>
        <authorList>
            <person name="Rayko M."/>
        </authorList>
    </citation>
    <scope>NUCLEOTIDE SEQUENCE [LARGE SCALE GENOMIC DNA]</scope>
    <source>
        <strain evidence="2">Kwan_BN1</strain>
    </source>
</reference>
<dbReference type="GO" id="GO:0004521">
    <property type="term" value="F:RNA endonuclease activity"/>
    <property type="evidence" value="ECO:0007669"/>
    <property type="project" value="TreeGrafter"/>
</dbReference>
<dbReference type="PANTHER" id="PTHR12876:SF35">
    <property type="entry name" value="LD08718P-RELATED"/>
    <property type="match status" value="1"/>
</dbReference>
<proteinExistence type="predicted"/>
<dbReference type="InterPro" id="IPR051101">
    <property type="entry name" value="ZC3H12/N4BP1_RNase_Reg"/>
</dbReference>
<dbReference type="EMBL" id="VXIV02003408">
    <property type="protein sequence ID" value="KAF6017359.1"/>
    <property type="molecule type" value="Genomic_DNA"/>
</dbReference>
<organism evidence="2 3">
    <name type="scientific">Bugula neritina</name>
    <name type="common">Brown bryozoan</name>
    <name type="synonym">Sertularia neritina</name>
    <dbReference type="NCBI Taxonomy" id="10212"/>
    <lineage>
        <taxon>Eukaryota</taxon>
        <taxon>Metazoa</taxon>
        <taxon>Spiralia</taxon>
        <taxon>Lophotrochozoa</taxon>
        <taxon>Bryozoa</taxon>
        <taxon>Gymnolaemata</taxon>
        <taxon>Cheilostomatida</taxon>
        <taxon>Flustrina</taxon>
        <taxon>Buguloidea</taxon>
        <taxon>Bugulidae</taxon>
        <taxon>Bugula</taxon>
    </lineage>
</organism>
<dbReference type="InterPro" id="IPR021869">
    <property type="entry name" value="RNase_Zc3h12_NYN"/>
</dbReference>
<dbReference type="AlphaFoldDB" id="A0A7J7ITW3"/>
<comment type="caution">
    <text evidence="2">The sequence shown here is derived from an EMBL/GenBank/DDBJ whole genome shotgun (WGS) entry which is preliminary data.</text>
</comment>